<name>A0ABT4ADC1_9BACT</name>
<evidence type="ECO:0000313" key="2">
    <source>
        <dbReference type="EMBL" id="MCY1079664.1"/>
    </source>
</evidence>
<sequence>MNRAAAAIFLALLCSGCPKRIDFGPQGHITQAEELFRLVSAAQDRVATLQGDGKIRVESPQGSGTVSAWLSASRPGLLRVEMFDFFNRPIAVLVTDGQRFGLFQAQENKFYQGPATPRNLSRFLPVALPSEELVSVMLGKVPFIPADRMTLSLDEKERMYVLTLHRGAVSQVLHVHPKHLRVVRSEVRGLQAYGLEYDHFKEQGELVFPHDVTLRAPTADMSLGLRYTGITLNESPDLTLFDLSAPEDVPVVEVDEGGQSLPPVALPPASPGS</sequence>
<reference evidence="2 3" key="1">
    <citation type="submission" date="2022-11" db="EMBL/GenBank/DDBJ databases">
        <title>Minimal conservation of predation-associated metabolite biosynthetic gene clusters underscores biosynthetic potential of Myxococcota including descriptions for ten novel species: Archangium lansinium sp. nov., Myxococcus landrumus sp. nov., Nannocystis bai.</title>
        <authorList>
            <person name="Ahearne A."/>
            <person name="Stevens C."/>
            <person name="Phillips K."/>
        </authorList>
    </citation>
    <scope>NUCLEOTIDE SEQUENCE [LARGE SCALE GENOMIC DNA]</scope>
    <source>
        <strain evidence="2 3">MIWBW</strain>
    </source>
</reference>
<dbReference type="Gene3D" id="2.50.20.10">
    <property type="entry name" value="Lipoprotein localisation LolA/LolB/LppX"/>
    <property type="match status" value="1"/>
</dbReference>
<organism evidence="2 3">
    <name type="scientific">Archangium lansingense</name>
    <dbReference type="NCBI Taxonomy" id="2995310"/>
    <lineage>
        <taxon>Bacteria</taxon>
        <taxon>Pseudomonadati</taxon>
        <taxon>Myxococcota</taxon>
        <taxon>Myxococcia</taxon>
        <taxon>Myxococcales</taxon>
        <taxon>Cystobacterineae</taxon>
        <taxon>Archangiaceae</taxon>
        <taxon>Archangium</taxon>
    </lineage>
</organism>
<keyword evidence="3" id="KW-1185">Reference proteome</keyword>
<comment type="caution">
    <text evidence="2">The sequence shown here is derived from an EMBL/GenBank/DDBJ whole genome shotgun (WGS) entry which is preliminary data.</text>
</comment>
<accession>A0ABT4ADC1</accession>
<dbReference type="EMBL" id="JAPNKA010000001">
    <property type="protein sequence ID" value="MCY1079664.1"/>
    <property type="molecule type" value="Genomic_DNA"/>
</dbReference>
<evidence type="ECO:0000313" key="3">
    <source>
        <dbReference type="Proteomes" id="UP001207654"/>
    </source>
</evidence>
<dbReference type="Proteomes" id="UP001207654">
    <property type="component" value="Unassembled WGS sequence"/>
</dbReference>
<proteinExistence type="predicted"/>
<feature type="region of interest" description="Disordered" evidence="1">
    <location>
        <begin position="254"/>
        <end position="273"/>
    </location>
</feature>
<protein>
    <submittedName>
        <fullName evidence="2">DUF4292 domain-containing protein</fullName>
    </submittedName>
</protein>
<dbReference type="InterPro" id="IPR025634">
    <property type="entry name" value="DUF4292"/>
</dbReference>
<feature type="compositionally biased region" description="Pro residues" evidence="1">
    <location>
        <begin position="264"/>
        <end position="273"/>
    </location>
</feature>
<evidence type="ECO:0000256" key="1">
    <source>
        <dbReference type="SAM" id="MobiDB-lite"/>
    </source>
</evidence>
<dbReference type="Pfam" id="PF14125">
    <property type="entry name" value="DUF4292"/>
    <property type="match status" value="1"/>
</dbReference>
<gene>
    <name evidence="2" type="ORF">OV287_34915</name>
</gene>